<dbReference type="SUPFAM" id="SSF55785">
    <property type="entry name" value="PYP-like sensor domain (PAS domain)"/>
    <property type="match status" value="1"/>
</dbReference>
<keyword evidence="18" id="KW-1185">Reference proteome</keyword>
<evidence type="ECO:0000313" key="18">
    <source>
        <dbReference type="Proteomes" id="UP001629113"/>
    </source>
</evidence>
<evidence type="ECO:0000256" key="10">
    <source>
        <dbReference type="ARBA" id="ARBA00023170"/>
    </source>
</evidence>
<dbReference type="InterPro" id="IPR004358">
    <property type="entry name" value="Sig_transdc_His_kin-like_C"/>
</dbReference>
<dbReference type="InterPro" id="IPR043150">
    <property type="entry name" value="Phytochrome_PHY_sf"/>
</dbReference>
<keyword evidence="4" id="KW-0808">Transferase</keyword>
<dbReference type="InterPro" id="IPR005467">
    <property type="entry name" value="His_kinase_dom"/>
</dbReference>
<evidence type="ECO:0000259" key="16">
    <source>
        <dbReference type="PROSITE" id="PS50112"/>
    </source>
</evidence>
<keyword evidence="2 11" id="KW-0597">Phosphoprotein</keyword>
<feature type="compositionally biased region" description="Basic and acidic residues" evidence="12">
    <location>
        <begin position="54"/>
        <end position="66"/>
    </location>
</feature>
<evidence type="ECO:0000259" key="15">
    <source>
        <dbReference type="PROSITE" id="PS50110"/>
    </source>
</evidence>
<evidence type="ECO:0000256" key="1">
    <source>
        <dbReference type="ARBA" id="ARBA00022543"/>
    </source>
</evidence>
<dbReference type="Gene3D" id="3.30.450.20">
    <property type="entry name" value="PAS domain"/>
    <property type="match status" value="2"/>
</dbReference>
<proteinExistence type="predicted"/>
<feature type="modified residue" description="4-aspartylphosphate" evidence="11">
    <location>
        <position position="1157"/>
    </location>
</feature>
<comment type="caution">
    <text evidence="17">The sequence shown here is derived from an EMBL/GenBank/DDBJ whole genome shotgun (WGS) entry which is preliminary data.</text>
</comment>
<dbReference type="Gene3D" id="3.30.565.10">
    <property type="entry name" value="Histidine kinase-like ATPase, C-terminal domain"/>
    <property type="match status" value="1"/>
</dbReference>
<dbReference type="PANTHER" id="PTHR43065:SF10">
    <property type="entry name" value="PEROXIDE STRESS-ACTIVATED HISTIDINE KINASE MAK3"/>
    <property type="match status" value="1"/>
</dbReference>
<dbReference type="InterPro" id="IPR003661">
    <property type="entry name" value="HisK_dim/P_dom"/>
</dbReference>
<dbReference type="InterPro" id="IPR001789">
    <property type="entry name" value="Sig_transdc_resp-reg_receiver"/>
</dbReference>
<dbReference type="Pfam" id="PF00360">
    <property type="entry name" value="PHY"/>
    <property type="match status" value="1"/>
</dbReference>
<feature type="domain" description="Phytochrome chromophore attachment site" evidence="13">
    <location>
        <begin position="380"/>
        <end position="542"/>
    </location>
</feature>
<evidence type="ECO:0000259" key="14">
    <source>
        <dbReference type="PROSITE" id="PS50109"/>
    </source>
</evidence>
<keyword evidence="5" id="KW-0547">Nucleotide-binding</keyword>
<dbReference type="PROSITE" id="PS50110">
    <property type="entry name" value="RESPONSE_REGULATORY"/>
    <property type="match status" value="1"/>
</dbReference>
<dbReference type="SUPFAM" id="SSF52172">
    <property type="entry name" value="CheY-like"/>
    <property type="match status" value="1"/>
</dbReference>
<dbReference type="InterPro" id="IPR036890">
    <property type="entry name" value="HATPase_C_sf"/>
</dbReference>
<evidence type="ECO:0000256" key="11">
    <source>
        <dbReference type="PROSITE-ProRule" id="PRU00169"/>
    </source>
</evidence>
<evidence type="ECO:0000256" key="12">
    <source>
        <dbReference type="SAM" id="MobiDB-lite"/>
    </source>
</evidence>
<dbReference type="InterPro" id="IPR013515">
    <property type="entry name" value="Phytochrome_cen-reg"/>
</dbReference>
<dbReference type="InterPro" id="IPR036097">
    <property type="entry name" value="HisK_dim/P_sf"/>
</dbReference>
<feature type="domain" description="Response regulatory" evidence="15">
    <location>
        <begin position="1106"/>
        <end position="1232"/>
    </location>
</feature>
<keyword evidence="3" id="KW-0716">Sensory transduction</keyword>
<gene>
    <name evidence="17" type="ORF">PVAG01_07308</name>
</gene>
<dbReference type="Gene3D" id="3.30.450.270">
    <property type="match status" value="1"/>
</dbReference>
<evidence type="ECO:0000313" key="17">
    <source>
        <dbReference type="EMBL" id="KAL3420863.1"/>
    </source>
</evidence>
<dbReference type="CDD" id="cd00082">
    <property type="entry name" value="HisKA"/>
    <property type="match status" value="1"/>
</dbReference>
<dbReference type="CDD" id="cd17546">
    <property type="entry name" value="REC_hyHK_CKI1_RcsC-like"/>
    <property type="match status" value="1"/>
</dbReference>
<feature type="compositionally biased region" description="Polar residues" evidence="12">
    <location>
        <begin position="1018"/>
        <end position="1033"/>
    </location>
</feature>
<dbReference type="SUPFAM" id="SSF55781">
    <property type="entry name" value="GAF domain-like"/>
    <property type="match status" value="2"/>
</dbReference>
<dbReference type="EMBL" id="JBFCZG010000006">
    <property type="protein sequence ID" value="KAL3420863.1"/>
    <property type="molecule type" value="Genomic_DNA"/>
</dbReference>
<sequence>MSDSEQQASKPVAFLSSEHFAVERVFPIRNLLKDDKGLGIQLGSQEEEEEEKDTDGKLHTDSKTTEEAPCIATEQSTPAASNDVAIQDAASIDAIPSPGLAEAQRIFPQPPYPHIPPLNTLRRLSNPATGPDLIEVDQDGNVASRISERAQMVPTTSGSPIVLPGTANVEGKQLFYRCEDEPIHVPGAIQKFGALVALKYDSDGDLKVRVASENSQKVLQYNPEELFALKSFYDILEPTEFEGFENRVDHAIAIGTDDLQETNLDVFTTSITSFDGITVRVWCALHVSQGTKDLVICEFEAYTDVFRHDDLFCRKKVPPTPTHTIDNEVSMEERVKSTTIKSEPLRAVQLARRRKQSALGTMEVFNAMTQAQQQLGAAKTIQSVLDILVGLVAELTCFHRVMVYQFDAQKNGCVVSELVDPQASDDLFRGLNFPASDIPKQARDLYIINRIRMLYDRDAETARFVGRSVEDSAKPLDLTHSYLRAMSPLHIKYLTNMGVRSSMSISLVLDNDLWGLVACHHYGDEGIRVSLPIRELCRNIGECAATNIDRLLMLRRIQARKPLSCVPPTQSPAGFIAASSADLLRVFDADFGLLNIQDEARAIGRLDPYPEALALLAHLQTRRHDSITYSDNINRDYKDLKYAPGINTIAGLLVIPLSVGGHDFIVFFRRGQLKEVRWAGNPYEKALKPGNYHLEPRASFKRWTEYVVGVSSEWTDDQKDTAEVLSLLYGRFIEIWRQKESAGQNSRMTRLLIRNSSHEVRTPLNAIVNYLEIALENQIDEATQMVLQKAYKASKSLIYVIDDLLNLTKAEEGRIAAPNEIFDLGATVSEVITAFRKEAMRKGLDLTVSTHPGLPEMVKGDPSRLRQIISNITSNAFQNSVEGGVKVDIKPVSRQGERSIVDITVQDVGFGMSEEQLDSLFREFEQVREDDDRSTGSTISTPTVQGPKESLGLGLAVVARYVRNMNGQIRVLSEPGKGTIFSIELPFEHAASTPAMSHSDFSGLIRNFSTPDLAPVSLSHSEPSLEHTSQIPSATEKPPLVTEEKSVDQTIYVPEMRTGNDESPVDLAVQLVSSTGETVGSIIADPIRVDLPIEISIQSVRTPPLSVLVAEDNPVNARLLNRRLTKVGHAVELTYDGQACHDYFSEQPQAVDVVLMDLQMPLVDGFQSTKMIRQSETIPQDSQATSPRVPIIAVSASLVEERKSEYMQCGFDGWILKPIDFSRLDLILRGIKDTSLRAKAQYIPGSWEKGGWFVT</sequence>
<dbReference type="SUPFAM" id="SSF47384">
    <property type="entry name" value="Homodimeric domain of signal transducing histidine kinase"/>
    <property type="match status" value="1"/>
</dbReference>
<evidence type="ECO:0000256" key="5">
    <source>
        <dbReference type="ARBA" id="ARBA00022741"/>
    </source>
</evidence>
<keyword evidence="1" id="KW-0600">Photoreceptor protein</keyword>
<dbReference type="Gene3D" id="1.10.287.130">
    <property type="match status" value="1"/>
</dbReference>
<dbReference type="Pfam" id="PF00512">
    <property type="entry name" value="HisKA"/>
    <property type="match status" value="1"/>
</dbReference>
<dbReference type="Gene3D" id="3.40.50.2300">
    <property type="match status" value="1"/>
</dbReference>
<keyword evidence="8" id="KW-0157">Chromophore</keyword>
<evidence type="ECO:0000256" key="9">
    <source>
        <dbReference type="ARBA" id="ARBA00023012"/>
    </source>
</evidence>
<keyword evidence="10" id="KW-0675">Receptor</keyword>
<dbReference type="PROSITE" id="PS50112">
    <property type="entry name" value="PAS"/>
    <property type="match status" value="1"/>
</dbReference>
<dbReference type="SMART" id="SM00387">
    <property type="entry name" value="HATPase_c"/>
    <property type="match status" value="1"/>
</dbReference>
<dbReference type="Gene3D" id="3.30.450.40">
    <property type="match status" value="1"/>
</dbReference>
<keyword evidence="7" id="KW-0067">ATP-binding</keyword>
<dbReference type="SMART" id="SM00448">
    <property type="entry name" value="REC"/>
    <property type="match status" value="1"/>
</dbReference>
<dbReference type="Pfam" id="PF01590">
    <property type="entry name" value="GAF"/>
    <property type="match status" value="1"/>
</dbReference>
<evidence type="ECO:0000256" key="7">
    <source>
        <dbReference type="ARBA" id="ARBA00022840"/>
    </source>
</evidence>
<dbReference type="Pfam" id="PF08446">
    <property type="entry name" value="PAS_2"/>
    <property type="match status" value="1"/>
</dbReference>
<dbReference type="InterPro" id="IPR000014">
    <property type="entry name" value="PAS"/>
</dbReference>
<dbReference type="Proteomes" id="UP001629113">
    <property type="component" value="Unassembled WGS sequence"/>
</dbReference>
<dbReference type="SUPFAM" id="SSF55874">
    <property type="entry name" value="ATPase domain of HSP90 chaperone/DNA topoisomerase II/histidine kinase"/>
    <property type="match status" value="1"/>
</dbReference>
<evidence type="ECO:0000256" key="2">
    <source>
        <dbReference type="ARBA" id="ARBA00022553"/>
    </source>
</evidence>
<dbReference type="InterPro" id="IPR003018">
    <property type="entry name" value="GAF"/>
</dbReference>
<dbReference type="InterPro" id="IPR003594">
    <property type="entry name" value="HATPase_dom"/>
</dbReference>
<dbReference type="Pfam" id="PF00072">
    <property type="entry name" value="Response_reg"/>
    <property type="match status" value="1"/>
</dbReference>
<evidence type="ECO:0000259" key="13">
    <source>
        <dbReference type="PROSITE" id="PS50046"/>
    </source>
</evidence>
<dbReference type="PANTHER" id="PTHR43065">
    <property type="entry name" value="SENSOR HISTIDINE KINASE"/>
    <property type="match status" value="1"/>
</dbReference>
<keyword evidence="6" id="KW-0418">Kinase</keyword>
<dbReference type="InterPro" id="IPR029016">
    <property type="entry name" value="GAF-like_dom_sf"/>
</dbReference>
<evidence type="ECO:0000256" key="6">
    <source>
        <dbReference type="ARBA" id="ARBA00022777"/>
    </source>
</evidence>
<evidence type="ECO:0000256" key="8">
    <source>
        <dbReference type="ARBA" id="ARBA00022991"/>
    </source>
</evidence>
<dbReference type="PRINTS" id="PR00344">
    <property type="entry name" value="BCTRLSENSOR"/>
</dbReference>
<dbReference type="PROSITE" id="PS50109">
    <property type="entry name" value="HIS_KIN"/>
    <property type="match status" value="1"/>
</dbReference>
<dbReference type="InterPro" id="IPR013654">
    <property type="entry name" value="PAS_2"/>
</dbReference>
<keyword evidence="9" id="KW-0902">Two-component regulatory system</keyword>
<protein>
    <submittedName>
        <fullName evidence="17">Hsp90-like protein</fullName>
    </submittedName>
</protein>
<name>A0ABR4PC42_9HELO</name>
<dbReference type="SMART" id="SM00388">
    <property type="entry name" value="HisKA"/>
    <property type="match status" value="1"/>
</dbReference>
<accession>A0ABR4PC42</accession>
<dbReference type="InterPro" id="IPR011006">
    <property type="entry name" value="CheY-like_superfamily"/>
</dbReference>
<dbReference type="PROSITE" id="PS50046">
    <property type="entry name" value="PHYTOCHROME_2"/>
    <property type="match status" value="1"/>
</dbReference>
<evidence type="ECO:0000256" key="3">
    <source>
        <dbReference type="ARBA" id="ARBA00022606"/>
    </source>
</evidence>
<reference evidence="17 18" key="1">
    <citation type="submission" date="2024-06" db="EMBL/GenBank/DDBJ databases">
        <title>Complete genome of Phlyctema vagabunda strain 19-DSS-EL-015.</title>
        <authorList>
            <person name="Fiorenzani C."/>
        </authorList>
    </citation>
    <scope>NUCLEOTIDE SEQUENCE [LARGE SCALE GENOMIC DNA]</scope>
    <source>
        <strain evidence="17 18">19-DSS-EL-015</strain>
    </source>
</reference>
<dbReference type="Pfam" id="PF02518">
    <property type="entry name" value="HATPase_c"/>
    <property type="match status" value="1"/>
</dbReference>
<dbReference type="InterPro" id="IPR016132">
    <property type="entry name" value="Phyto_chromo_attachment"/>
</dbReference>
<feature type="region of interest" description="Disordered" evidence="12">
    <location>
        <begin position="1016"/>
        <end position="1046"/>
    </location>
</feature>
<feature type="region of interest" description="Disordered" evidence="12">
    <location>
        <begin position="39"/>
        <end position="81"/>
    </location>
</feature>
<evidence type="ECO:0000256" key="4">
    <source>
        <dbReference type="ARBA" id="ARBA00022679"/>
    </source>
</evidence>
<feature type="domain" description="Histidine kinase" evidence="14">
    <location>
        <begin position="755"/>
        <end position="989"/>
    </location>
</feature>
<feature type="domain" description="PAS" evidence="16">
    <location>
        <begin position="201"/>
        <end position="255"/>
    </location>
</feature>
<dbReference type="InterPro" id="IPR035965">
    <property type="entry name" value="PAS-like_dom_sf"/>
</dbReference>
<organism evidence="17 18">
    <name type="scientific">Phlyctema vagabunda</name>
    <dbReference type="NCBI Taxonomy" id="108571"/>
    <lineage>
        <taxon>Eukaryota</taxon>
        <taxon>Fungi</taxon>
        <taxon>Dikarya</taxon>
        <taxon>Ascomycota</taxon>
        <taxon>Pezizomycotina</taxon>
        <taxon>Leotiomycetes</taxon>
        <taxon>Helotiales</taxon>
        <taxon>Dermateaceae</taxon>
        <taxon>Phlyctema</taxon>
    </lineage>
</organism>